<keyword evidence="2" id="KW-1185">Reference proteome</keyword>
<organism evidence="1 2">
    <name type="scientific">Methylocystis hirsuta</name>
    <dbReference type="NCBI Taxonomy" id="369798"/>
    <lineage>
        <taxon>Bacteria</taxon>
        <taxon>Pseudomonadati</taxon>
        <taxon>Pseudomonadota</taxon>
        <taxon>Alphaproteobacteria</taxon>
        <taxon>Hyphomicrobiales</taxon>
        <taxon>Methylocystaceae</taxon>
        <taxon>Methylocystis</taxon>
    </lineage>
</organism>
<proteinExistence type="predicted"/>
<dbReference type="OrthoDB" id="291307at2"/>
<protein>
    <submittedName>
        <fullName evidence="1">Type II toxin-antitoxin system ParD family antitoxin</fullName>
    </submittedName>
</protein>
<sequence>MRTLNVSLPEELESELAAAVACGEFESENDAIRAAVAQWRTERLVERTDVEEFRRLWREGVESGSGRFGEIDEIKAEARRRHSQR</sequence>
<dbReference type="GO" id="GO:0006355">
    <property type="term" value="P:regulation of DNA-templated transcription"/>
    <property type="evidence" value="ECO:0007669"/>
    <property type="project" value="InterPro"/>
</dbReference>
<dbReference type="AlphaFoldDB" id="A0A3M9XPA2"/>
<reference evidence="1 2" key="1">
    <citation type="submission" date="2018-08" db="EMBL/GenBank/DDBJ databases">
        <title>Genome sequence of Methylocystis hirsuta CSC1, a methanotroph able to accumulate PHAs.</title>
        <authorList>
            <person name="Bordel S."/>
            <person name="Rodriguez E."/>
            <person name="Gancedo J."/>
            <person name="Munoz R."/>
        </authorList>
    </citation>
    <scope>NUCLEOTIDE SEQUENCE [LARGE SCALE GENOMIC DNA]</scope>
    <source>
        <strain evidence="1 2">CSC1</strain>
    </source>
</reference>
<accession>A0A3M9XPA2</accession>
<dbReference type="Proteomes" id="UP000268623">
    <property type="component" value="Unassembled WGS sequence"/>
</dbReference>
<evidence type="ECO:0000313" key="2">
    <source>
        <dbReference type="Proteomes" id="UP000268623"/>
    </source>
</evidence>
<dbReference type="InterPro" id="IPR010985">
    <property type="entry name" value="Ribbon_hlx_hlx"/>
</dbReference>
<dbReference type="EMBL" id="QWDD01000001">
    <property type="protein sequence ID" value="RNJ50147.1"/>
    <property type="molecule type" value="Genomic_DNA"/>
</dbReference>
<evidence type="ECO:0000313" key="1">
    <source>
        <dbReference type="EMBL" id="RNJ50147.1"/>
    </source>
</evidence>
<gene>
    <name evidence="1" type="ORF">D1O30_11635</name>
</gene>
<dbReference type="InterPro" id="IPR038296">
    <property type="entry name" value="ParD_sf"/>
</dbReference>
<comment type="caution">
    <text evidence="1">The sequence shown here is derived from an EMBL/GenBank/DDBJ whole genome shotgun (WGS) entry which is preliminary data.</text>
</comment>
<name>A0A3M9XPA2_9HYPH</name>
<dbReference type="SUPFAM" id="SSF47598">
    <property type="entry name" value="Ribbon-helix-helix"/>
    <property type="match status" value="1"/>
</dbReference>
<dbReference type="Gene3D" id="6.10.10.120">
    <property type="entry name" value="Antitoxin ParD1-like"/>
    <property type="match status" value="1"/>
</dbReference>